<evidence type="ECO:0000256" key="4">
    <source>
        <dbReference type="ARBA" id="ARBA00022723"/>
    </source>
</evidence>
<dbReference type="AlphaFoldDB" id="A0A291Q119"/>
<evidence type="ECO:0000256" key="5">
    <source>
        <dbReference type="ARBA" id="ARBA00022763"/>
    </source>
</evidence>
<dbReference type="PANTHER" id="PTHR15822:SF4">
    <property type="entry name" value="TYROSYL-DNA PHOSPHODIESTERASE 2"/>
    <property type="match status" value="1"/>
</dbReference>
<feature type="domain" description="Endonuclease/exonuclease/phosphatase" evidence="9">
    <location>
        <begin position="7"/>
        <end position="264"/>
    </location>
</feature>
<keyword evidence="7" id="KW-0460">Magnesium</keyword>
<dbReference type="GO" id="GO:0006281">
    <property type="term" value="P:DNA repair"/>
    <property type="evidence" value="ECO:0007669"/>
    <property type="project" value="UniProtKB-KW"/>
</dbReference>
<dbReference type="Proteomes" id="UP000221011">
    <property type="component" value="Chromosome"/>
</dbReference>
<dbReference type="SUPFAM" id="SSF56219">
    <property type="entry name" value="DNase I-like"/>
    <property type="match status" value="1"/>
</dbReference>
<dbReference type="PANTHER" id="PTHR15822">
    <property type="entry name" value="TRAF AND TNF RECEPTOR-ASSOCIATED PROTEIN"/>
    <property type="match status" value="1"/>
</dbReference>
<proteinExistence type="predicted"/>
<dbReference type="Pfam" id="PF03372">
    <property type="entry name" value="Exo_endo_phos"/>
    <property type="match status" value="1"/>
</dbReference>
<keyword evidence="10" id="KW-0269">Exonuclease</keyword>
<dbReference type="Gene3D" id="3.60.10.10">
    <property type="entry name" value="Endonuclease/exonuclease/phosphatase"/>
    <property type="match status" value="1"/>
</dbReference>
<dbReference type="InterPro" id="IPR005135">
    <property type="entry name" value="Endo/exonuclease/phosphatase"/>
</dbReference>
<keyword evidence="8" id="KW-0234">DNA repair</keyword>
<sequence>MADLRVMTLNVWNNRGDAAAREALINAELRRLAPDVLALQEVLPGQLPRLIEGTGLHGTHQSQTAAVTPPHADRFGGTAIATRAPHRVVEVLDQRGTDAPDVPWLTLAALVPLPEQLGDVLFIAPTTSFRLDMEAQRERQVLALSDLDARHRTALPTIMAGDFNADPEASSIRYLTGRQSLSGRSTHFHDAWRIAGSGPGHTWSADNPRAAEDIGRLVRQPGHRSRFDYVFVGSTHAHPHAYARVRGAELVLDEPVEGVWASDHYGVVADLEVGLLAIP</sequence>
<gene>
    <name evidence="10" type="ORF">KY5_0180c</name>
</gene>
<evidence type="ECO:0000256" key="7">
    <source>
        <dbReference type="ARBA" id="ARBA00022842"/>
    </source>
</evidence>
<keyword evidence="10" id="KW-0255">Endonuclease</keyword>
<accession>A0A291Q119</accession>
<evidence type="ECO:0000256" key="3">
    <source>
        <dbReference type="ARBA" id="ARBA00022722"/>
    </source>
</evidence>
<evidence type="ECO:0000313" key="11">
    <source>
        <dbReference type="Proteomes" id="UP000221011"/>
    </source>
</evidence>
<keyword evidence="5" id="KW-0227">DNA damage</keyword>
<evidence type="ECO:0000256" key="1">
    <source>
        <dbReference type="ARBA" id="ARBA00001936"/>
    </source>
</evidence>
<protein>
    <submittedName>
        <fullName evidence="10">Endonuclease/exonuclease/phosphatase</fullName>
    </submittedName>
</protein>
<keyword evidence="6" id="KW-0378">Hydrolase</keyword>
<evidence type="ECO:0000256" key="6">
    <source>
        <dbReference type="ARBA" id="ARBA00022801"/>
    </source>
</evidence>
<dbReference type="GO" id="GO:0004519">
    <property type="term" value="F:endonuclease activity"/>
    <property type="evidence" value="ECO:0007669"/>
    <property type="project" value="UniProtKB-KW"/>
</dbReference>
<dbReference type="KEGG" id="sfk:KY5_0180c"/>
<dbReference type="InterPro" id="IPR051547">
    <property type="entry name" value="TDP2-like"/>
</dbReference>
<organism evidence="10 11">
    <name type="scientific">Streptomyces formicae</name>
    <dbReference type="NCBI Taxonomy" id="1616117"/>
    <lineage>
        <taxon>Bacteria</taxon>
        <taxon>Bacillati</taxon>
        <taxon>Actinomycetota</taxon>
        <taxon>Actinomycetes</taxon>
        <taxon>Kitasatosporales</taxon>
        <taxon>Streptomycetaceae</taxon>
        <taxon>Streptomyces</taxon>
    </lineage>
</organism>
<evidence type="ECO:0000256" key="8">
    <source>
        <dbReference type="ARBA" id="ARBA00023204"/>
    </source>
</evidence>
<comment type="cofactor">
    <cofactor evidence="2">
        <name>Mg(2+)</name>
        <dbReference type="ChEBI" id="CHEBI:18420"/>
    </cofactor>
</comment>
<evidence type="ECO:0000259" key="9">
    <source>
        <dbReference type="Pfam" id="PF03372"/>
    </source>
</evidence>
<evidence type="ECO:0000256" key="2">
    <source>
        <dbReference type="ARBA" id="ARBA00001946"/>
    </source>
</evidence>
<keyword evidence="4" id="KW-0479">Metal-binding</keyword>
<keyword evidence="11" id="KW-1185">Reference proteome</keyword>
<dbReference type="EMBL" id="CP022685">
    <property type="protein sequence ID" value="ATL25198.1"/>
    <property type="molecule type" value="Genomic_DNA"/>
</dbReference>
<reference evidence="10 11" key="1">
    <citation type="submission" date="2017-08" db="EMBL/GenBank/DDBJ databases">
        <title>Complete Genome Sequence of Streptomyces formicae KY5, the formicamycin producer.</title>
        <authorList>
            <person name="Holmes N.A."/>
            <person name="Devine R."/>
            <person name="Qin Z."/>
            <person name="Seipke R.F."/>
            <person name="Wilkinson B."/>
            <person name="Hutchings M.I."/>
        </authorList>
    </citation>
    <scope>NUCLEOTIDE SEQUENCE [LARGE SCALE GENOMIC DNA]</scope>
    <source>
        <strain evidence="10 11">KY5</strain>
    </source>
</reference>
<name>A0A291Q119_9ACTN</name>
<dbReference type="GO" id="GO:0004527">
    <property type="term" value="F:exonuclease activity"/>
    <property type="evidence" value="ECO:0007669"/>
    <property type="project" value="UniProtKB-KW"/>
</dbReference>
<keyword evidence="3" id="KW-0540">Nuclease</keyword>
<evidence type="ECO:0000313" key="10">
    <source>
        <dbReference type="EMBL" id="ATL25198.1"/>
    </source>
</evidence>
<dbReference type="InterPro" id="IPR036691">
    <property type="entry name" value="Endo/exonu/phosph_ase_sf"/>
</dbReference>
<comment type="cofactor">
    <cofactor evidence="1">
        <name>Mn(2+)</name>
        <dbReference type="ChEBI" id="CHEBI:29035"/>
    </cofactor>
</comment>
<dbReference type="GO" id="GO:0046872">
    <property type="term" value="F:metal ion binding"/>
    <property type="evidence" value="ECO:0007669"/>
    <property type="project" value="UniProtKB-KW"/>
</dbReference>